<dbReference type="RefSeq" id="WP_109053322.1">
    <property type="nucleotide sequence ID" value="NZ_QDKJ01000003.1"/>
</dbReference>
<evidence type="ECO:0000313" key="3">
    <source>
        <dbReference type="Proteomes" id="UP000245138"/>
    </source>
</evidence>
<dbReference type="AlphaFoldDB" id="A0A2U1TY63"/>
<dbReference type="Proteomes" id="UP000245138">
    <property type="component" value="Unassembled WGS sequence"/>
</dbReference>
<keyword evidence="3" id="KW-1185">Reference proteome</keyword>
<protein>
    <submittedName>
        <fullName evidence="2">Inovirus Gp2 family protein</fullName>
    </submittedName>
</protein>
<sequence length="212" mass="24522">MYELNHNHGSLNYDYLDKIIEVIDRSVAEHPRTFALRFDLHLPKIQQNAIYGQDAIAGRTDAAVISRFIDSLKAHIRADIARRSRNARVHPCTMRYVWVREFNPSSVIIKKWHYHVLILLNKDTYAYPGNYRSNDNLASMIVNAWASALGLNLKAGESLTHLPENPYCYLNSGDPIRFQENRRQLIYRVSYMAKLATKSTEDGYRSFGCSQR</sequence>
<dbReference type="EMBL" id="QDKJ01000003">
    <property type="protein sequence ID" value="PWC14324.1"/>
    <property type="molecule type" value="Genomic_DNA"/>
</dbReference>
<accession>A0A2U1TY63</accession>
<feature type="domain" description="YagK/YfjJ C-terminal" evidence="1">
    <location>
        <begin position="28"/>
        <end position="210"/>
    </location>
</feature>
<comment type="caution">
    <text evidence="2">The sequence shown here is derived from an EMBL/GenBank/DDBJ whole genome shotgun (WGS) entry which is preliminary data.</text>
</comment>
<dbReference type="InterPro" id="IPR057271">
    <property type="entry name" value="YagK_YfjJ_C"/>
</dbReference>
<dbReference type="OrthoDB" id="5701642at2"/>
<gene>
    <name evidence="2" type="ORF">B4923_05300</name>
</gene>
<evidence type="ECO:0000313" key="2">
    <source>
        <dbReference type="EMBL" id="PWC14324.1"/>
    </source>
</evidence>
<proteinExistence type="predicted"/>
<reference evidence="2 3" key="1">
    <citation type="submission" date="2018-04" db="EMBL/GenBank/DDBJ databases">
        <title>Brenneria corticis sp.nov.</title>
        <authorList>
            <person name="Li Y."/>
        </authorList>
    </citation>
    <scope>NUCLEOTIDE SEQUENCE [LARGE SCALE GENOMIC DNA]</scope>
    <source>
        <strain evidence="2 3">LMG 27715</strain>
    </source>
</reference>
<organism evidence="2 3">
    <name type="scientific">Brenneria roseae subsp. americana</name>
    <dbReference type="NCBI Taxonomy" id="1508507"/>
    <lineage>
        <taxon>Bacteria</taxon>
        <taxon>Pseudomonadati</taxon>
        <taxon>Pseudomonadota</taxon>
        <taxon>Gammaproteobacteria</taxon>
        <taxon>Enterobacterales</taxon>
        <taxon>Pectobacteriaceae</taxon>
        <taxon>Brenneria</taxon>
    </lineage>
</organism>
<evidence type="ECO:0000259" key="1">
    <source>
        <dbReference type="Pfam" id="PF11726"/>
    </source>
</evidence>
<dbReference type="Pfam" id="PF11726">
    <property type="entry name" value="YagK_YfjJ_C"/>
    <property type="match status" value="1"/>
</dbReference>
<name>A0A2U1TY63_9GAMM</name>